<evidence type="ECO:0000256" key="3">
    <source>
        <dbReference type="RuleBase" id="RU361155"/>
    </source>
</evidence>
<accession>A0A5D2NH65</accession>
<keyword evidence="2 3" id="KW-0808">Transferase</keyword>
<dbReference type="AlphaFoldDB" id="A0A5D2NH65"/>
<evidence type="ECO:0000256" key="2">
    <source>
        <dbReference type="ARBA" id="ARBA00022679"/>
    </source>
</evidence>
<comment type="similarity">
    <text evidence="1 3">Belongs to the sulfotransferase 1 family.</text>
</comment>
<dbReference type="EMBL" id="CM017620">
    <property type="protein sequence ID" value="TYI02465.1"/>
    <property type="molecule type" value="Genomic_DNA"/>
</dbReference>
<dbReference type="SUPFAM" id="SSF52540">
    <property type="entry name" value="P-loop containing nucleoside triphosphate hydrolases"/>
    <property type="match status" value="1"/>
</dbReference>
<sequence length="175" mass="19879">MDMLISFWQFRTKVQDGESLSLDEAFDKFKHGIIVHGPFFDHVLGYWKASQENPNKILFLKYEDLKEDTGSHLKNLAMFLGVPFTDDEEKQGVIEKIAKICSFENLKELEVNKKGAHISGVPHTGFFRKGEVGDWSNYLTPFMIECLEKLIQQKLNGSGLTFKLSSKTSNNIASA</sequence>
<dbReference type="EC" id="2.8.2.-" evidence="3"/>
<dbReference type="PANTHER" id="PTHR11783">
    <property type="entry name" value="SULFOTRANSFERASE SULT"/>
    <property type="match status" value="1"/>
</dbReference>
<reference evidence="5 6" key="1">
    <citation type="submission" date="2019-07" db="EMBL/GenBank/DDBJ databases">
        <title>WGS assembly of Gossypium tomentosum.</title>
        <authorList>
            <person name="Chen Z.J."/>
            <person name="Sreedasyam A."/>
            <person name="Ando A."/>
            <person name="Song Q."/>
            <person name="De L."/>
            <person name="Hulse-Kemp A."/>
            <person name="Ding M."/>
            <person name="Ye W."/>
            <person name="Kirkbride R."/>
            <person name="Jenkins J."/>
            <person name="Plott C."/>
            <person name="Lovell J."/>
            <person name="Lin Y.-M."/>
            <person name="Vaughn R."/>
            <person name="Liu B."/>
            <person name="Li W."/>
            <person name="Simpson S."/>
            <person name="Scheffler B."/>
            <person name="Saski C."/>
            <person name="Grover C."/>
            <person name="Hu G."/>
            <person name="Conover J."/>
            <person name="Carlson J."/>
            <person name="Shu S."/>
            <person name="Boston L."/>
            <person name="Williams M."/>
            <person name="Peterson D."/>
            <person name="Mcgee K."/>
            <person name="Jones D."/>
            <person name="Wendel J."/>
            <person name="Stelly D."/>
            <person name="Grimwood J."/>
            <person name="Schmutz J."/>
        </authorList>
    </citation>
    <scope>NUCLEOTIDE SEQUENCE [LARGE SCALE GENOMIC DNA]</scope>
    <source>
        <strain evidence="5">7179.01</strain>
    </source>
</reference>
<evidence type="ECO:0000313" key="6">
    <source>
        <dbReference type="Proteomes" id="UP000322667"/>
    </source>
</evidence>
<evidence type="ECO:0000259" key="4">
    <source>
        <dbReference type="Pfam" id="PF00685"/>
    </source>
</evidence>
<dbReference type="Proteomes" id="UP000322667">
    <property type="component" value="Chromosome A11"/>
</dbReference>
<protein>
    <recommendedName>
        <fullName evidence="3">Sulfotransferase</fullName>
        <ecNumber evidence="3">2.8.2.-</ecNumber>
    </recommendedName>
</protein>
<evidence type="ECO:0000313" key="5">
    <source>
        <dbReference type="EMBL" id="TYI02465.1"/>
    </source>
</evidence>
<dbReference type="Pfam" id="PF00685">
    <property type="entry name" value="Sulfotransfer_1"/>
    <property type="match status" value="1"/>
</dbReference>
<organism evidence="5 6">
    <name type="scientific">Gossypium tomentosum</name>
    <name type="common">Hawaiian cotton</name>
    <name type="synonym">Gossypium sandvicense</name>
    <dbReference type="NCBI Taxonomy" id="34277"/>
    <lineage>
        <taxon>Eukaryota</taxon>
        <taxon>Viridiplantae</taxon>
        <taxon>Streptophyta</taxon>
        <taxon>Embryophyta</taxon>
        <taxon>Tracheophyta</taxon>
        <taxon>Spermatophyta</taxon>
        <taxon>Magnoliopsida</taxon>
        <taxon>eudicotyledons</taxon>
        <taxon>Gunneridae</taxon>
        <taxon>Pentapetalae</taxon>
        <taxon>rosids</taxon>
        <taxon>malvids</taxon>
        <taxon>Malvales</taxon>
        <taxon>Malvaceae</taxon>
        <taxon>Malvoideae</taxon>
        <taxon>Gossypium</taxon>
    </lineage>
</organism>
<dbReference type="GO" id="GO:0008146">
    <property type="term" value="F:sulfotransferase activity"/>
    <property type="evidence" value="ECO:0007669"/>
    <property type="project" value="InterPro"/>
</dbReference>
<dbReference type="InterPro" id="IPR027417">
    <property type="entry name" value="P-loop_NTPase"/>
</dbReference>
<gene>
    <name evidence="5" type="ORF">ES332_A11G269100v1</name>
</gene>
<proteinExistence type="inferred from homology"/>
<name>A0A5D2NH65_GOSTO</name>
<keyword evidence="6" id="KW-1185">Reference proteome</keyword>
<dbReference type="InterPro" id="IPR000863">
    <property type="entry name" value="Sulfotransferase_dom"/>
</dbReference>
<dbReference type="Gene3D" id="3.40.50.300">
    <property type="entry name" value="P-loop containing nucleotide triphosphate hydrolases"/>
    <property type="match status" value="1"/>
</dbReference>
<feature type="domain" description="Sulfotransferase" evidence="4">
    <location>
        <begin position="2"/>
        <end position="159"/>
    </location>
</feature>
<evidence type="ECO:0000256" key="1">
    <source>
        <dbReference type="ARBA" id="ARBA00005771"/>
    </source>
</evidence>